<evidence type="ECO:0000313" key="1">
    <source>
        <dbReference type="EMBL" id="MDW8548946.1"/>
    </source>
</evidence>
<dbReference type="Proteomes" id="UP001204439">
    <property type="component" value="Unassembled WGS sequence"/>
</dbReference>
<organism evidence="1 2">
    <name type="scientific">Epilithonimonas ginsengisoli</name>
    <dbReference type="NCBI Taxonomy" id="1245592"/>
    <lineage>
        <taxon>Bacteria</taxon>
        <taxon>Pseudomonadati</taxon>
        <taxon>Bacteroidota</taxon>
        <taxon>Flavobacteriia</taxon>
        <taxon>Flavobacteriales</taxon>
        <taxon>Weeksellaceae</taxon>
        <taxon>Chryseobacterium group</taxon>
        <taxon>Epilithonimonas</taxon>
    </lineage>
</organism>
<protein>
    <recommendedName>
        <fullName evidence="3">Carboxypeptidase regulatory-like domain-containing protein</fullName>
    </recommendedName>
</protein>
<proteinExistence type="predicted"/>
<name>A0ABU4JGZ1_9FLAO</name>
<gene>
    <name evidence="1" type="ORF">NG800_008485</name>
</gene>
<dbReference type="RefSeq" id="WP_131797755.1">
    <property type="nucleotide sequence ID" value="NZ_JAMXLT020000012.1"/>
</dbReference>
<reference evidence="1 2" key="1">
    <citation type="submission" date="2023-11" db="EMBL/GenBank/DDBJ databases">
        <title>First isolation, identification, and characterization of non-pathogenic Epilithonimonas ginsengisoli isolated from diseased farmed rainbow trout (Oncorhynchus mykiss) in Chile.</title>
        <authorList>
            <person name="Miranda C.D."/>
            <person name="Irgang R."/>
            <person name="Concha C."/>
            <person name="Rojas R."/>
            <person name="Avendano R."/>
        </authorList>
    </citation>
    <scope>NUCLEOTIDE SEQUENCE [LARGE SCALE GENOMIC DNA]</scope>
    <source>
        <strain evidence="1 2">FP99</strain>
    </source>
</reference>
<evidence type="ECO:0008006" key="3">
    <source>
        <dbReference type="Google" id="ProtNLM"/>
    </source>
</evidence>
<keyword evidence="2" id="KW-1185">Reference proteome</keyword>
<dbReference type="EMBL" id="JAMXLT020000012">
    <property type="protein sequence ID" value="MDW8548946.1"/>
    <property type="molecule type" value="Genomic_DNA"/>
</dbReference>
<evidence type="ECO:0000313" key="2">
    <source>
        <dbReference type="Proteomes" id="UP001204439"/>
    </source>
</evidence>
<sequence length="138" mass="16460">MKIYIYLIILMLSNCTQKKYIVMPNVKGEIYSKVDNKPITKVKFFVSKYAVNALADTVKTDNNGYFFYNGIFVDNYSDLRFYSTTTQHIFFLEKNRVYKYLDVKKKYNKDDYNKKETIDLGIIYFEDLKSIKRDSIPK</sequence>
<comment type="caution">
    <text evidence="1">The sequence shown here is derived from an EMBL/GenBank/DDBJ whole genome shotgun (WGS) entry which is preliminary data.</text>
</comment>
<accession>A0ABU4JGZ1</accession>